<sequence>MKGIIFTEFLDHVTSQLGVEICEDMIAANNLTDGGAYTAVGTYDHKELLMMVSYLHKRTGIDIDQLIEGFGVSLFASLAQKYPSFFDGIEDSFTFIKQIEDVIHVEVRKLYPDAELPSFSYSQPKPTILILDYRSSRCFAGLAVGLMKGCFNHFNENVSIDGEDLADPKGSYVRFTLRSVM</sequence>
<dbReference type="GO" id="GO:0020037">
    <property type="term" value="F:heme binding"/>
    <property type="evidence" value="ECO:0007669"/>
    <property type="project" value="InterPro"/>
</dbReference>
<dbReference type="InterPro" id="IPR038158">
    <property type="entry name" value="H-NOX_domain_sf"/>
</dbReference>
<dbReference type="RefSeq" id="WP_184675275.1">
    <property type="nucleotide sequence ID" value="NZ_JACHGY010000001.1"/>
</dbReference>
<gene>
    <name evidence="2" type="ORF">HNQ40_000087</name>
</gene>
<name>A0A7X0LJ66_9BACT</name>
<dbReference type="Pfam" id="PF07700">
    <property type="entry name" value="HNOB"/>
    <property type="match status" value="1"/>
</dbReference>
<evidence type="ECO:0000313" key="2">
    <source>
        <dbReference type="EMBL" id="MBB6428281.1"/>
    </source>
</evidence>
<dbReference type="InterPro" id="IPR024096">
    <property type="entry name" value="NO_sig/Golgi_transp_ligand-bd"/>
</dbReference>
<keyword evidence="3" id="KW-1185">Reference proteome</keyword>
<dbReference type="AlphaFoldDB" id="A0A7X0LJ66"/>
<dbReference type="EMBL" id="JACHGY010000001">
    <property type="protein sequence ID" value="MBB6428281.1"/>
    <property type="molecule type" value="Genomic_DNA"/>
</dbReference>
<dbReference type="Gene3D" id="3.90.1520.10">
    <property type="entry name" value="H-NOX domain"/>
    <property type="match status" value="1"/>
</dbReference>
<proteinExistence type="predicted"/>
<evidence type="ECO:0000259" key="1">
    <source>
        <dbReference type="Pfam" id="PF07700"/>
    </source>
</evidence>
<protein>
    <recommendedName>
        <fullName evidence="1">Heme NO-binding domain-containing protein</fullName>
    </recommendedName>
</protein>
<comment type="caution">
    <text evidence="2">The sequence shown here is derived from an EMBL/GenBank/DDBJ whole genome shotgun (WGS) entry which is preliminary data.</text>
</comment>
<feature type="domain" description="Heme NO-binding" evidence="1">
    <location>
        <begin position="2"/>
        <end position="160"/>
    </location>
</feature>
<dbReference type="Proteomes" id="UP000541810">
    <property type="component" value="Unassembled WGS sequence"/>
</dbReference>
<dbReference type="SUPFAM" id="SSF111126">
    <property type="entry name" value="Ligand-binding domain in the NO signalling and Golgi transport"/>
    <property type="match status" value="1"/>
</dbReference>
<organism evidence="2 3">
    <name type="scientific">Algisphaera agarilytica</name>
    <dbReference type="NCBI Taxonomy" id="1385975"/>
    <lineage>
        <taxon>Bacteria</taxon>
        <taxon>Pseudomonadati</taxon>
        <taxon>Planctomycetota</taxon>
        <taxon>Phycisphaerae</taxon>
        <taxon>Phycisphaerales</taxon>
        <taxon>Phycisphaeraceae</taxon>
        <taxon>Algisphaera</taxon>
    </lineage>
</organism>
<accession>A0A7X0LJ66</accession>
<evidence type="ECO:0000313" key="3">
    <source>
        <dbReference type="Proteomes" id="UP000541810"/>
    </source>
</evidence>
<dbReference type="InterPro" id="IPR011644">
    <property type="entry name" value="Heme_NO-bd"/>
</dbReference>
<reference evidence="2 3" key="1">
    <citation type="submission" date="2020-08" db="EMBL/GenBank/DDBJ databases">
        <title>Genomic Encyclopedia of Type Strains, Phase IV (KMG-IV): sequencing the most valuable type-strain genomes for metagenomic binning, comparative biology and taxonomic classification.</title>
        <authorList>
            <person name="Goeker M."/>
        </authorList>
    </citation>
    <scope>NUCLEOTIDE SEQUENCE [LARGE SCALE GENOMIC DNA]</scope>
    <source>
        <strain evidence="2 3">DSM 103725</strain>
    </source>
</reference>